<protein>
    <submittedName>
        <fullName evidence="1">Uncharacterized protein</fullName>
    </submittedName>
</protein>
<dbReference type="AlphaFoldDB" id="A0A7J6XG03"/>
<gene>
    <name evidence="1" type="ORF">FRX31_002528</name>
</gene>
<comment type="caution">
    <text evidence="1">The sequence shown here is derived from an EMBL/GenBank/DDBJ whole genome shotgun (WGS) entry which is preliminary data.</text>
</comment>
<accession>A0A7J6XG03</accession>
<evidence type="ECO:0000313" key="1">
    <source>
        <dbReference type="EMBL" id="KAF5207885.1"/>
    </source>
</evidence>
<sequence length="72" mass="8135">MSVEQIVHLAAQEFKILASSEIKETITQFGTLMPDQNQIGTSLSLQGDKIPQWNRPGQEYTMEDQLQCTIKP</sequence>
<dbReference type="Proteomes" id="UP000554482">
    <property type="component" value="Unassembled WGS sequence"/>
</dbReference>
<evidence type="ECO:0000313" key="2">
    <source>
        <dbReference type="Proteomes" id="UP000554482"/>
    </source>
</evidence>
<reference evidence="1 2" key="1">
    <citation type="submission" date="2020-06" db="EMBL/GenBank/DDBJ databases">
        <title>Transcriptomic and genomic resources for Thalictrum thalictroides and T. hernandezii: Facilitating candidate gene discovery in an emerging model plant lineage.</title>
        <authorList>
            <person name="Arias T."/>
            <person name="Riano-Pachon D.M."/>
            <person name="Di Stilio V.S."/>
        </authorList>
    </citation>
    <scope>NUCLEOTIDE SEQUENCE [LARGE SCALE GENOMIC DNA]</scope>
    <source>
        <strain evidence="2">cv. WT478/WT964</strain>
        <tissue evidence="1">Leaves</tissue>
    </source>
</reference>
<organism evidence="1 2">
    <name type="scientific">Thalictrum thalictroides</name>
    <name type="common">Rue-anemone</name>
    <name type="synonym">Anemone thalictroides</name>
    <dbReference type="NCBI Taxonomy" id="46969"/>
    <lineage>
        <taxon>Eukaryota</taxon>
        <taxon>Viridiplantae</taxon>
        <taxon>Streptophyta</taxon>
        <taxon>Embryophyta</taxon>
        <taxon>Tracheophyta</taxon>
        <taxon>Spermatophyta</taxon>
        <taxon>Magnoliopsida</taxon>
        <taxon>Ranunculales</taxon>
        <taxon>Ranunculaceae</taxon>
        <taxon>Thalictroideae</taxon>
        <taxon>Thalictrum</taxon>
    </lineage>
</organism>
<dbReference type="EMBL" id="JABWDY010000832">
    <property type="protein sequence ID" value="KAF5207885.1"/>
    <property type="molecule type" value="Genomic_DNA"/>
</dbReference>
<proteinExistence type="predicted"/>
<name>A0A7J6XG03_THATH</name>
<keyword evidence="2" id="KW-1185">Reference proteome</keyword>